<dbReference type="AlphaFoldDB" id="A0A1L3ZXS1"/>
<protein>
    <submittedName>
        <fullName evidence="2">Uncharacterized protein</fullName>
    </submittedName>
</protein>
<evidence type="ECO:0000313" key="3">
    <source>
        <dbReference type="Proteomes" id="UP000182063"/>
    </source>
</evidence>
<keyword evidence="3" id="KW-1185">Reference proteome</keyword>
<feature type="region of interest" description="Disordered" evidence="1">
    <location>
        <begin position="51"/>
        <end position="71"/>
    </location>
</feature>
<dbReference type="KEGG" id="sphj:BSL82_15015"/>
<sequence length="71" mass="7807">MDLNSLLSQEQLALMQADAATSAAELAGHDRALSALRPLIEAMGFPHRPYRKPCLPRNSQFAGNSMERPSR</sequence>
<reference evidence="3" key="1">
    <citation type="submission" date="2016-11" db="EMBL/GenBank/DDBJ databases">
        <title>Complete Genome Sequence of alachlor-degrading Sphingomonas sp. strain JJ-A5.</title>
        <authorList>
            <person name="Lee H."/>
            <person name="Ka J.-O."/>
        </authorList>
    </citation>
    <scope>NUCLEOTIDE SEQUENCE [LARGE SCALE GENOMIC DNA]</scope>
    <source>
        <strain evidence="3">JJ-A5</strain>
    </source>
</reference>
<name>A0A1L3ZXS1_9SPHN</name>
<evidence type="ECO:0000313" key="2">
    <source>
        <dbReference type="EMBL" id="API60432.1"/>
    </source>
</evidence>
<evidence type="ECO:0000256" key="1">
    <source>
        <dbReference type="SAM" id="MobiDB-lite"/>
    </source>
</evidence>
<dbReference type="STRING" id="1921510.BSL82_15015"/>
<gene>
    <name evidence="2" type="ORF">BSL82_15015</name>
</gene>
<dbReference type="Proteomes" id="UP000182063">
    <property type="component" value="Chromosome"/>
</dbReference>
<proteinExistence type="predicted"/>
<accession>A0A1L3ZXS1</accession>
<dbReference type="EMBL" id="CP018221">
    <property type="protein sequence ID" value="API60432.1"/>
    <property type="molecule type" value="Genomic_DNA"/>
</dbReference>
<organism evidence="2 3">
    <name type="scientific">Tardibacter chloracetimidivorans</name>
    <dbReference type="NCBI Taxonomy" id="1921510"/>
    <lineage>
        <taxon>Bacteria</taxon>
        <taxon>Pseudomonadati</taxon>
        <taxon>Pseudomonadota</taxon>
        <taxon>Alphaproteobacteria</taxon>
        <taxon>Sphingomonadales</taxon>
        <taxon>Sphingomonadaceae</taxon>
        <taxon>Tardibacter</taxon>
    </lineage>
</organism>